<dbReference type="SUPFAM" id="SSF81383">
    <property type="entry name" value="F-box domain"/>
    <property type="match status" value="1"/>
</dbReference>
<proteinExistence type="predicted"/>
<gene>
    <name evidence="2" type="ORF">Cgig2_015676</name>
</gene>
<dbReference type="GO" id="GO:0005829">
    <property type="term" value="C:cytosol"/>
    <property type="evidence" value="ECO:0007669"/>
    <property type="project" value="TreeGrafter"/>
</dbReference>
<comment type="caution">
    <text evidence="2">The sequence shown here is derived from an EMBL/GenBank/DDBJ whole genome shotgun (WGS) entry which is preliminary data.</text>
</comment>
<protein>
    <recommendedName>
        <fullName evidence="1">F-box domain-containing protein</fullName>
    </recommendedName>
</protein>
<dbReference type="InterPro" id="IPR044595">
    <property type="entry name" value="KMD1-4"/>
</dbReference>
<dbReference type="SUPFAM" id="SSF117281">
    <property type="entry name" value="Kelch motif"/>
    <property type="match status" value="1"/>
</dbReference>
<dbReference type="PANTHER" id="PTHR46407:SF21">
    <property type="entry name" value="F-BOX_KELCH-REPEAT PROTEIN SKIP20"/>
    <property type="match status" value="1"/>
</dbReference>
<dbReference type="InterPro" id="IPR006652">
    <property type="entry name" value="Kelch_1"/>
</dbReference>
<dbReference type="SMART" id="SM00256">
    <property type="entry name" value="FBOX"/>
    <property type="match status" value="1"/>
</dbReference>
<keyword evidence="3" id="KW-1185">Reference proteome</keyword>
<dbReference type="Gene3D" id="2.120.10.80">
    <property type="entry name" value="Kelch-type beta propeller"/>
    <property type="match status" value="1"/>
</dbReference>
<dbReference type="Pfam" id="PF24681">
    <property type="entry name" value="Kelch_KLHDC2_KLHL20_DRC7"/>
    <property type="match status" value="1"/>
</dbReference>
<dbReference type="CDD" id="cd22152">
    <property type="entry name" value="F-box_AtAFR-like"/>
    <property type="match status" value="1"/>
</dbReference>
<dbReference type="Proteomes" id="UP001153076">
    <property type="component" value="Unassembled WGS sequence"/>
</dbReference>
<dbReference type="AlphaFoldDB" id="A0A9Q1GVL3"/>
<evidence type="ECO:0000313" key="3">
    <source>
        <dbReference type="Proteomes" id="UP001153076"/>
    </source>
</evidence>
<evidence type="ECO:0000259" key="1">
    <source>
        <dbReference type="SMART" id="SM00256"/>
    </source>
</evidence>
<organism evidence="2 3">
    <name type="scientific">Carnegiea gigantea</name>
    <dbReference type="NCBI Taxonomy" id="171969"/>
    <lineage>
        <taxon>Eukaryota</taxon>
        <taxon>Viridiplantae</taxon>
        <taxon>Streptophyta</taxon>
        <taxon>Embryophyta</taxon>
        <taxon>Tracheophyta</taxon>
        <taxon>Spermatophyta</taxon>
        <taxon>Magnoliopsida</taxon>
        <taxon>eudicotyledons</taxon>
        <taxon>Gunneridae</taxon>
        <taxon>Pentapetalae</taxon>
        <taxon>Caryophyllales</taxon>
        <taxon>Cactineae</taxon>
        <taxon>Cactaceae</taxon>
        <taxon>Cactoideae</taxon>
        <taxon>Echinocereeae</taxon>
        <taxon>Carnegiea</taxon>
    </lineage>
</organism>
<dbReference type="OrthoDB" id="191037at2759"/>
<accession>A0A9Q1GVL3</accession>
<dbReference type="GO" id="GO:2000762">
    <property type="term" value="P:regulation of phenylpropanoid metabolic process"/>
    <property type="evidence" value="ECO:0007669"/>
    <property type="project" value="InterPro"/>
</dbReference>
<evidence type="ECO:0000313" key="2">
    <source>
        <dbReference type="EMBL" id="KAJ8425393.1"/>
    </source>
</evidence>
<dbReference type="Pfam" id="PF00646">
    <property type="entry name" value="F-box"/>
    <property type="match status" value="1"/>
</dbReference>
<dbReference type="SMART" id="SM00612">
    <property type="entry name" value="Kelch"/>
    <property type="match status" value="2"/>
</dbReference>
<feature type="domain" description="F-box" evidence="1">
    <location>
        <begin position="13"/>
        <end position="53"/>
    </location>
</feature>
<dbReference type="PANTHER" id="PTHR46407">
    <property type="entry name" value="OS02G0208700 PROTEIN"/>
    <property type="match status" value="1"/>
</dbReference>
<dbReference type="InterPro" id="IPR015915">
    <property type="entry name" value="Kelch-typ_b-propeller"/>
</dbReference>
<dbReference type="GO" id="GO:0080037">
    <property type="term" value="P:negative regulation of cytokinin-activated signaling pathway"/>
    <property type="evidence" value="ECO:0007669"/>
    <property type="project" value="InterPro"/>
</dbReference>
<dbReference type="InterPro" id="IPR001810">
    <property type="entry name" value="F-box_dom"/>
</dbReference>
<reference evidence="2" key="1">
    <citation type="submission" date="2022-04" db="EMBL/GenBank/DDBJ databases">
        <title>Carnegiea gigantea Genome sequencing and assembly v2.</title>
        <authorList>
            <person name="Copetti D."/>
            <person name="Sanderson M.J."/>
            <person name="Burquez A."/>
            <person name="Wojciechowski M.F."/>
        </authorList>
    </citation>
    <scope>NUCLEOTIDE SEQUENCE</scope>
    <source>
        <strain evidence="2">SGP5-SGP5p</strain>
        <tissue evidence="2">Aerial part</tissue>
    </source>
</reference>
<sequence>MADNDPISLIPGLPFDMAIECLLRVPITSHPTLRLVSHGFHSAISDPSFFHHRRRLGFAEKLLFLLQPPPQQPLPIEKDTPGLPLYKLNIYNFTRSEWQRVALPIPTFAQCAAVPAEGKVVVLGGWDPLTFEPVSKVLVFDLLNGTWKEGSPMPEKRSFFACAAVGPTTIYVAGGHDGRKNALKSAAAYDVVLDEWRVLPEMTEERDECHGLSFDGSKFWVVSGYGTENQGRFRLDCEVFAPETESWTRIDGVWPNPSAAPRTAAAGGGGRWLMVGEGEVREFDWEERRWKGLDLGRLPKRISGSSSNLIVDVGDGDGDGDGEIIVMGNGENCEAGCDVLGCGDGAFILERNNKEMAHGNGYNKGIEILAVLVHPFQGEGEVRVYLHLETAVAHKLNVGPWPIKWR</sequence>
<dbReference type="EMBL" id="JAKOGI010001481">
    <property type="protein sequence ID" value="KAJ8425393.1"/>
    <property type="molecule type" value="Genomic_DNA"/>
</dbReference>
<name>A0A9Q1GVL3_9CARY</name>
<dbReference type="InterPro" id="IPR036047">
    <property type="entry name" value="F-box-like_dom_sf"/>
</dbReference>